<proteinExistence type="predicted"/>
<evidence type="ECO:0000313" key="2">
    <source>
        <dbReference type="Proteomes" id="UP000499080"/>
    </source>
</evidence>
<dbReference type="Proteomes" id="UP000499080">
    <property type="component" value="Unassembled WGS sequence"/>
</dbReference>
<dbReference type="AlphaFoldDB" id="A0A4Y2KVD4"/>
<comment type="caution">
    <text evidence="1">The sequence shown here is derived from an EMBL/GenBank/DDBJ whole genome shotgun (WGS) entry which is preliminary data.</text>
</comment>
<name>A0A4Y2KVD4_ARAVE</name>
<dbReference type="EMBL" id="BGPR01005046">
    <property type="protein sequence ID" value="GBN06268.1"/>
    <property type="molecule type" value="Genomic_DNA"/>
</dbReference>
<keyword evidence="2" id="KW-1185">Reference proteome</keyword>
<organism evidence="1 2">
    <name type="scientific">Araneus ventricosus</name>
    <name type="common">Orbweaver spider</name>
    <name type="synonym">Epeira ventricosa</name>
    <dbReference type="NCBI Taxonomy" id="182803"/>
    <lineage>
        <taxon>Eukaryota</taxon>
        <taxon>Metazoa</taxon>
        <taxon>Ecdysozoa</taxon>
        <taxon>Arthropoda</taxon>
        <taxon>Chelicerata</taxon>
        <taxon>Arachnida</taxon>
        <taxon>Araneae</taxon>
        <taxon>Araneomorphae</taxon>
        <taxon>Entelegynae</taxon>
        <taxon>Araneoidea</taxon>
        <taxon>Araneidae</taxon>
        <taxon>Araneus</taxon>
    </lineage>
</organism>
<sequence>MKSKKLLDVTSAVGLEKPISANESMYVATVQGDSPYANLLLKFSDITKQCQPKSSVYVKHNTERHIETRGPPVFSKARRLDQQKATGGQTRISVHGFARLV</sequence>
<reference evidence="1 2" key="1">
    <citation type="journal article" date="2019" name="Sci. Rep.">
        <title>Orb-weaving spider Araneus ventricosus genome elucidates the spidroin gene catalogue.</title>
        <authorList>
            <person name="Kono N."/>
            <person name="Nakamura H."/>
            <person name="Ohtoshi R."/>
            <person name="Moran D.A.P."/>
            <person name="Shinohara A."/>
            <person name="Yoshida Y."/>
            <person name="Fujiwara M."/>
            <person name="Mori M."/>
            <person name="Tomita M."/>
            <person name="Arakawa K."/>
        </authorList>
    </citation>
    <scope>NUCLEOTIDE SEQUENCE [LARGE SCALE GENOMIC DNA]</scope>
</reference>
<protein>
    <submittedName>
        <fullName evidence="1">Uncharacterized protein</fullName>
    </submittedName>
</protein>
<evidence type="ECO:0000313" key="1">
    <source>
        <dbReference type="EMBL" id="GBN06268.1"/>
    </source>
</evidence>
<accession>A0A4Y2KVD4</accession>
<gene>
    <name evidence="1" type="ORF">AVEN_67446_1</name>
</gene>